<dbReference type="EMBL" id="JANPWB010000002">
    <property type="protein sequence ID" value="KAJ1206197.1"/>
    <property type="molecule type" value="Genomic_DNA"/>
</dbReference>
<feature type="compositionally biased region" description="Basic residues" evidence="1">
    <location>
        <begin position="1"/>
        <end position="16"/>
    </location>
</feature>
<feature type="compositionally biased region" description="Polar residues" evidence="1">
    <location>
        <begin position="69"/>
        <end position="81"/>
    </location>
</feature>
<dbReference type="AlphaFoldDB" id="A0AAV7VXA8"/>
<protein>
    <submittedName>
        <fullName evidence="2">Uncharacterized protein</fullName>
    </submittedName>
</protein>
<proteinExistence type="predicted"/>
<accession>A0AAV7VXA8</accession>
<name>A0AAV7VXA8_PLEWA</name>
<feature type="region of interest" description="Disordered" evidence="1">
    <location>
        <begin position="100"/>
        <end position="119"/>
    </location>
</feature>
<feature type="region of interest" description="Disordered" evidence="1">
    <location>
        <begin position="1"/>
        <end position="25"/>
    </location>
</feature>
<feature type="compositionally biased region" description="Basic and acidic residues" evidence="1">
    <location>
        <begin position="106"/>
        <end position="119"/>
    </location>
</feature>
<evidence type="ECO:0000313" key="3">
    <source>
        <dbReference type="Proteomes" id="UP001066276"/>
    </source>
</evidence>
<evidence type="ECO:0000256" key="1">
    <source>
        <dbReference type="SAM" id="MobiDB-lite"/>
    </source>
</evidence>
<organism evidence="2 3">
    <name type="scientific">Pleurodeles waltl</name>
    <name type="common">Iberian ribbed newt</name>
    <dbReference type="NCBI Taxonomy" id="8319"/>
    <lineage>
        <taxon>Eukaryota</taxon>
        <taxon>Metazoa</taxon>
        <taxon>Chordata</taxon>
        <taxon>Craniata</taxon>
        <taxon>Vertebrata</taxon>
        <taxon>Euteleostomi</taxon>
        <taxon>Amphibia</taxon>
        <taxon>Batrachia</taxon>
        <taxon>Caudata</taxon>
        <taxon>Salamandroidea</taxon>
        <taxon>Salamandridae</taxon>
        <taxon>Pleurodelinae</taxon>
        <taxon>Pleurodeles</taxon>
    </lineage>
</organism>
<keyword evidence="3" id="KW-1185">Reference proteome</keyword>
<sequence>MTRGVRRSPVKSKQRPRREAARLPAITPPVLAVFPQQRLCPLACVDQQLQESAGAGEDEAVFAAPCTESQCSTGRSLSTGEPQGGWRKSQHLTRGYVAQLGGPSLRAEEKANENKIGAD</sequence>
<evidence type="ECO:0000313" key="2">
    <source>
        <dbReference type="EMBL" id="KAJ1206197.1"/>
    </source>
</evidence>
<gene>
    <name evidence="2" type="ORF">NDU88_001606</name>
</gene>
<comment type="caution">
    <text evidence="2">The sequence shown here is derived from an EMBL/GenBank/DDBJ whole genome shotgun (WGS) entry which is preliminary data.</text>
</comment>
<reference evidence="2" key="1">
    <citation type="journal article" date="2022" name="bioRxiv">
        <title>Sequencing and chromosome-scale assembly of the giantPleurodeles waltlgenome.</title>
        <authorList>
            <person name="Brown T."/>
            <person name="Elewa A."/>
            <person name="Iarovenko S."/>
            <person name="Subramanian E."/>
            <person name="Araus A.J."/>
            <person name="Petzold A."/>
            <person name="Susuki M."/>
            <person name="Suzuki K.-i.T."/>
            <person name="Hayashi T."/>
            <person name="Toyoda A."/>
            <person name="Oliveira C."/>
            <person name="Osipova E."/>
            <person name="Leigh N.D."/>
            <person name="Simon A."/>
            <person name="Yun M.H."/>
        </authorList>
    </citation>
    <scope>NUCLEOTIDE SEQUENCE</scope>
    <source>
        <strain evidence="2">20211129_DDA</strain>
        <tissue evidence="2">Liver</tissue>
    </source>
</reference>
<dbReference type="Proteomes" id="UP001066276">
    <property type="component" value="Chromosome 1_2"/>
</dbReference>
<feature type="region of interest" description="Disordered" evidence="1">
    <location>
        <begin position="69"/>
        <end position="92"/>
    </location>
</feature>